<gene>
    <name evidence="3" type="primary">cyaA_9</name>
    <name evidence="3" type="ORF">OCH7691_01266</name>
</gene>
<feature type="transmembrane region" description="Helical" evidence="1">
    <location>
        <begin position="81"/>
        <end position="100"/>
    </location>
</feature>
<dbReference type="EC" id="4.6.1.1" evidence="3"/>
<feature type="transmembrane region" description="Helical" evidence="1">
    <location>
        <begin position="139"/>
        <end position="160"/>
    </location>
</feature>
<proteinExistence type="predicted"/>
<evidence type="ECO:0000256" key="1">
    <source>
        <dbReference type="SAM" id="Phobius"/>
    </source>
</evidence>
<feature type="transmembrane region" description="Helical" evidence="1">
    <location>
        <begin position="112"/>
        <end position="134"/>
    </location>
</feature>
<feature type="transmembrane region" description="Helical" evidence="1">
    <location>
        <begin position="192"/>
        <end position="213"/>
    </location>
</feature>
<dbReference type="CDD" id="cd07302">
    <property type="entry name" value="CHD"/>
    <property type="match status" value="1"/>
</dbReference>
<keyword evidence="1" id="KW-0472">Membrane</keyword>
<name>A0A1Y5SA87_9PROT</name>
<dbReference type="PANTHER" id="PTHR43081">
    <property type="entry name" value="ADENYLATE CYCLASE, TERMINAL-DIFFERENTIATION SPECIFIC-RELATED"/>
    <property type="match status" value="1"/>
</dbReference>
<dbReference type="SUPFAM" id="SSF55073">
    <property type="entry name" value="Nucleotide cyclase"/>
    <property type="match status" value="1"/>
</dbReference>
<dbReference type="PANTHER" id="PTHR43081:SF1">
    <property type="entry name" value="ADENYLATE CYCLASE, TERMINAL-DIFFERENTIATION SPECIFIC"/>
    <property type="match status" value="1"/>
</dbReference>
<keyword evidence="1" id="KW-0812">Transmembrane</keyword>
<feature type="domain" description="Guanylate cyclase" evidence="2">
    <location>
        <begin position="261"/>
        <end position="393"/>
    </location>
</feature>
<feature type="transmembrane region" description="Helical" evidence="1">
    <location>
        <begin position="28"/>
        <end position="45"/>
    </location>
</feature>
<dbReference type="GO" id="GO:0004016">
    <property type="term" value="F:adenylate cyclase activity"/>
    <property type="evidence" value="ECO:0007669"/>
    <property type="project" value="UniProtKB-EC"/>
</dbReference>
<dbReference type="RefSeq" id="WP_085882501.1">
    <property type="nucleotide sequence ID" value="NZ_FWFR01000001.1"/>
</dbReference>
<dbReference type="InParanoid" id="A0A1Y5SA87"/>
<evidence type="ECO:0000313" key="4">
    <source>
        <dbReference type="Proteomes" id="UP000193200"/>
    </source>
</evidence>
<dbReference type="GO" id="GO:0009190">
    <property type="term" value="P:cyclic nucleotide biosynthetic process"/>
    <property type="evidence" value="ECO:0007669"/>
    <property type="project" value="InterPro"/>
</dbReference>
<feature type="transmembrane region" description="Helical" evidence="1">
    <location>
        <begin position="51"/>
        <end position="69"/>
    </location>
</feature>
<keyword evidence="3" id="KW-0456">Lyase</keyword>
<evidence type="ECO:0000259" key="2">
    <source>
        <dbReference type="PROSITE" id="PS50125"/>
    </source>
</evidence>
<dbReference type="AlphaFoldDB" id="A0A1Y5SA87"/>
<dbReference type="SMART" id="SM00044">
    <property type="entry name" value="CYCc"/>
    <property type="match status" value="1"/>
</dbReference>
<dbReference type="InterPro" id="IPR050697">
    <property type="entry name" value="Adenylyl/Guanylyl_Cyclase_3/4"/>
</dbReference>
<dbReference type="Proteomes" id="UP000193200">
    <property type="component" value="Unassembled WGS sequence"/>
</dbReference>
<dbReference type="InterPro" id="IPR029787">
    <property type="entry name" value="Nucleotide_cyclase"/>
</dbReference>
<protein>
    <submittedName>
        <fullName evidence="3">Adenylate cyclase 1</fullName>
        <ecNumber evidence="3">4.6.1.1</ecNumber>
    </submittedName>
</protein>
<dbReference type="EMBL" id="FWFR01000001">
    <property type="protein sequence ID" value="SLN33132.1"/>
    <property type="molecule type" value="Genomic_DNA"/>
</dbReference>
<keyword evidence="4" id="KW-1185">Reference proteome</keyword>
<evidence type="ECO:0000313" key="3">
    <source>
        <dbReference type="EMBL" id="SLN33132.1"/>
    </source>
</evidence>
<dbReference type="GO" id="GO:0035556">
    <property type="term" value="P:intracellular signal transduction"/>
    <property type="evidence" value="ECO:0007669"/>
    <property type="project" value="InterPro"/>
</dbReference>
<sequence length="451" mass="50031">MTAFEQDDGNRRLDAAFRREQRNSVRRAAHIRLAGILVIGIWVMFDNGLPAGLFYLPFLAVFGIIGYVVRFLFSRGYDREWVLGLVPLVDGLAMLAVAFADNPFRVENWPAQLHFSFGVNLYFFLLICGSIFYFTPRVVLWTGAVSAILWSATVVFVQMLPSSPPLITSEQWASYTVGEKIALVGDPYRINLSVAVTTIILYLLTSAILALFVHRTRGLVYRHAATERERTNLARYFSANLVDELANSDQPLTTARTQEVAVMFVDIRNFTRLSETLDSAALIALLREFYARLSAILFAHDGTLEKFTGDGLMATFGTPQPGPNDATNALRTAIAMREELGRWNEERAARGTQPVEAGIGIHYGPVVVGDIGDENRLELAVLGDTVNVANRIERMTRELDHDVLASDALVRRVKTEGGGNDDLTPGGKHAIRGREDPVMLWGIRRAGRQSG</sequence>
<dbReference type="InterPro" id="IPR001054">
    <property type="entry name" value="A/G_cyclase"/>
</dbReference>
<dbReference type="OrthoDB" id="9762462at2"/>
<reference evidence="3 4" key="1">
    <citation type="submission" date="2017-03" db="EMBL/GenBank/DDBJ databases">
        <authorList>
            <person name="Afonso C.L."/>
            <person name="Miller P.J."/>
            <person name="Scott M.A."/>
            <person name="Spackman E."/>
            <person name="Goraichik I."/>
            <person name="Dimitrov K.M."/>
            <person name="Suarez D.L."/>
            <person name="Swayne D.E."/>
        </authorList>
    </citation>
    <scope>NUCLEOTIDE SEQUENCE [LARGE SCALE GENOMIC DNA]</scope>
    <source>
        <strain evidence="3 4">CECT 7691</strain>
    </source>
</reference>
<dbReference type="Gene3D" id="3.30.70.1230">
    <property type="entry name" value="Nucleotide cyclase"/>
    <property type="match status" value="1"/>
</dbReference>
<organism evidence="3 4">
    <name type="scientific">Oceanibacterium hippocampi</name>
    <dbReference type="NCBI Taxonomy" id="745714"/>
    <lineage>
        <taxon>Bacteria</taxon>
        <taxon>Pseudomonadati</taxon>
        <taxon>Pseudomonadota</taxon>
        <taxon>Alphaproteobacteria</taxon>
        <taxon>Sneathiellales</taxon>
        <taxon>Sneathiellaceae</taxon>
        <taxon>Oceanibacterium</taxon>
    </lineage>
</organism>
<dbReference type="PROSITE" id="PS50125">
    <property type="entry name" value="GUANYLATE_CYCLASE_2"/>
    <property type="match status" value="1"/>
</dbReference>
<accession>A0A1Y5SA87</accession>
<dbReference type="Pfam" id="PF00211">
    <property type="entry name" value="Guanylate_cyc"/>
    <property type="match status" value="1"/>
</dbReference>
<keyword evidence="1" id="KW-1133">Transmembrane helix</keyword>